<protein>
    <recommendedName>
        <fullName evidence="4">Pecanex-like protein</fullName>
    </recommendedName>
</protein>
<gene>
    <name evidence="2" type="ORF">XENOCAPTIV_007789</name>
</gene>
<dbReference type="EMBL" id="JAHRIN010042199">
    <property type="protein sequence ID" value="MEQ2205660.1"/>
    <property type="molecule type" value="Genomic_DNA"/>
</dbReference>
<keyword evidence="3" id="KW-1185">Reference proteome</keyword>
<reference evidence="2 3" key="1">
    <citation type="submission" date="2021-06" db="EMBL/GenBank/DDBJ databases">
        <authorList>
            <person name="Palmer J.M."/>
        </authorList>
    </citation>
    <scope>NUCLEOTIDE SEQUENCE [LARGE SCALE GENOMIC DNA]</scope>
    <source>
        <strain evidence="2 3">XC_2019</strain>
        <tissue evidence="2">Muscle</tissue>
    </source>
</reference>
<name>A0ABV0RC20_9TELE</name>
<evidence type="ECO:0008006" key="4">
    <source>
        <dbReference type="Google" id="ProtNLM"/>
    </source>
</evidence>
<feature type="non-terminal residue" evidence="2">
    <location>
        <position position="1"/>
    </location>
</feature>
<keyword evidence="1" id="KW-0472">Membrane</keyword>
<evidence type="ECO:0000256" key="1">
    <source>
        <dbReference type="SAM" id="Phobius"/>
    </source>
</evidence>
<sequence>GANNQSLNCNPFIIFYRWSVAIIIQKRDFLKTLRTFSTFYGGLADQMCLQELSSGDGLPCWNGTNIVKRIHLSAVGAYRHVSGKWMAVNWSTHTRASFMVSVSGLVFITSQLSILLALSSLKDPYTYPWLGVVLFTCQLLLKEQKQQVG</sequence>
<keyword evidence="1" id="KW-1133">Transmembrane helix</keyword>
<proteinExistence type="predicted"/>
<organism evidence="2 3">
    <name type="scientific">Xenoophorus captivus</name>
    <dbReference type="NCBI Taxonomy" id="1517983"/>
    <lineage>
        <taxon>Eukaryota</taxon>
        <taxon>Metazoa</taxon>
        <taxon>Chordata</taxon>
        <taxon>Craniata</taxon>
        <taxon>Vertebrata</taxon>
        <taxon>Euteleostomi</taxon>
        <taxon>Actinopterygii</taxon>
        <taxon>Neopterygii</taxon>
        <taxon>Teleostei</taxon>
        <taxon>Neoteleostei</taxon>
        <taxon>Acanthomorphata</taxon>
        <taxon>Ovalentaria</taxon>
        <taxon>Atherinomorphae</taxon>
        <taxon>Cyprinodontiformes</taxon>
        <taxon>Goodeidae</taxon>
        <taxon>Xenoophorus</taxon>
    </lineage>
</organism>
<accession>A0ABV0RC20</accession>
<evidence type="ECO:0000313" key="3">
    <source>
        <dbReference type="Proteomes" id="UP001434883"/>
    </source>
</evidence>
<comment type="caution">
    <text evidence="2">The sequence shown here is derived from an EMBL/GenBank/DDBJ whole genome shotgun (WGS) entry which is preliminary data.</text>
</comment>
<keyword evidence="1" id="KW-0812">Transmembrane</keyword>
<evidence type="ECO:0000313" key="2">
    <source>
        <dbReference type="EMBL" id="MEQ2205660.1"/>
    </source>
</evidence>
<dbReference type="Proteomes" id="UP001434883">
    <property type="component" value="Unassembled WGS sequence"/>
</dbReference>
<feature type="transmembrane region" description="Helical" evidence="1">
    <location>
        <begin position="96"/>
        <end position="118"/>
    </location>
</feature>